<dbReference type="STRING" id="299255.SAMN02745129_3612"/>
<dbReference type="SUPFAM" id="SSF56925">
    <property type="entry name" value="OMPA-like"/>
    <property type="match status" value="1"/>
</dbReference>
<gene>
    <name evidence="4" type="ORF">SAMN02745129_3612</name>
</gene>
<evidence type="ECO:0000256" key="1">
    <source>
        <dbReference type="ARBA" id="ARBA00022729"/>
    </source>
</evidence>
<evidence type="ECO:0000259" key="3">
    <source>
        <dbReference type="Pfam" id="PF13505"/>
    </source>
</evidence>
<dbReference type="InterPro" id="IPR027385">
    <property type="entry name" value="Beta-barrel_OMP"/>
</dbReference>
<protein>
    <submittedName>
        <fullName evidence="4">Opacity protein</fullName>
    </submittedName>
</protein>
<dbReference type="Proteomes" id="UP000184268">
    <property type="component" value="Unassembled WGS sequence"/>
</dbReference>
<dbReference type="OrthoDB" id="5901526at2"/>
<keyword evidence="1 2" id="KW-0732">Signal</keyword>
<evidence type="ECO:0000313" key="4">
    <source>
        <dbReference type="EMBL" id="SHI02081.1"/>
    </source>
</evidence>
<dbReference type="Gene3D" id="2.40.160.20">
    <property type="match status" value="1"/>
</dbReference>
<evidence type="ECO:0000256" key="2">
    <source>
        <dbReference type="SAM" id="SignalP"/>
    </source>
</evidence>
<evidence type="ECO:0000313" key="5">
    <source>
        <dbReference type="Proteomes" id="UP000184268"/>
    </source>
</evidence>
<feature type="domain" description="Outer membrane protein beta-barrel" evidence="3">
    <location>
        <begin position="17"/>
        <end position="167"/>
    </location>
</feature>
<keyword evidence="5" id="KW-1185">Reference proteome</keyword>
<dbReference type="AlphaFoldDB" id="A0A1M5XQI3"/>
<reference evidence="4 5" key="1">
    <citation type="submission" date="2016-11" db="EMBL/GenBank/DDBJ databases">
        <authorList>
            <person name="Jaros S."/>
            <person name="Januszkiewicz K."/>
            <person name="Wedrychowicz H."/>
        </authorList>
    </citation>
    <scope>NUCLEOTIDE SEQUENCE [LARGE SCALE GENOMIC DNA]</scope>
    <source>
        <strain evidence="4 5">DSM 16917</strain>
    </source>
</reference>
<sequence>MRRTLLLIALLFGPLSHAGQFYLGGQIGYYDLSAEGQDVTPVGINLQGGYRFSPFVGLELRAGTGISRDDAASVEVGVEHNLGAYLNAGVPLSDWVRLYGLLGYTTGEVEISVSGQSRTQQEQDLSYGAGFGLGATEQLSVTIEYMQWIDKGGVDVSGLTLGVIYLF</sequence>
<name>A0A1M5XQI3_9GAMM</name>
<feature type="signal peptide" evidence="2">
    <location>
        <begin position="1"/>
        <end position="18"/>
    </location>
</feature>
<dbReference type="RefSeq" id="WP_067659724.1">
    <property type="nucleotide sequence ID" value="NZ_FQXG01000006.1"/>
</dbReference>
<dbReference type="EMBL" id="FQXG01000006">
    <property type="protein sequence ID" value="SHI02081.1"/>
    <property type="molecule type" value="Genomic_DNA"/>
</dbReference>
<accession>A0A1M5XQI3</accession>
<dbReference type="InterPro" id="IPR011250">
    <property type="entry name" value="OMP/PagP_B-barrel"/>
</dbReference>
<dbReference type="Pfam" id="PF13505">
    <property type="entry name" value="OMP_b-brl"/>
    <property type="match status" value="1"/>
</dbReference>
<organism evidence="4 5">
    <name type="scientific">Ferrimonas marina</name>
    <dbReference type="NCBI Taxonomy" id="299255"/>
    <lineage>
        <taxon>Bacteria</taxon>
        <taxon>Pseudomonadati</taxon>
        <taxon>Pseudomonadota</taxon>
        <taxon>Gammaproteobacteria</taxon>
        <taxon>Alteromonadales</taxon>
        <taxon>Ferrimonadaceae</taxon>
        <taxon>Ferrimonas</taxon>
    </lineage>
</organism>
<feature type="chain" id="PRO_5009915044" evidence="2">
    <location>
        <begin position="19"/>
        <end position="167"/>
    </location>
</feature>
<proteinExistence type="predicted"/>